<dbReference type="PANTHER" id="PTHR35528">
    <property type="entry name" value="BLL1675 PROTEIN"/>
    <property type="match status" value="1"/>
</dbReference>
<evidence type="ECO:0000313" key="4">
    <source>
        <dbReference type="Proteomes" id="UP000494170"/>
    </source>
</evidence>
<evidence type="ECO:0000256" key="1">
    <source>
        <dbReference type="SAM" id="MobiDB-lite"/>
    </source>
</evidence>
<dbReference type="Proteomes" id="UP000494170">
    <property type="component" value="Unassembled WGS sequence"/>
</dbReference>
<feature type="compositionally biased region" description="Polar residues" evidence="1">
    <location>
        <begin position="78"/>
        <end position="95"/>
    </location>
</feature>
<gene>
    <name evidence="3" type="ORF">BLA6863_01547</name>
</gene>
<reference evidence="3 4" key="1">
    <citation type="submission" date="2019-09" db="EMBL/GenBank/DDBJ databases">
        <authorList>
            <person name="Depoorter E."/>
        </authorList>
    </citation>
    <scope>NUCLEOTIDE SEQUENCE [LARGE SCALE GENOMIC DNA]</scope>
    <source>
        <strain evidence="3">LMG 6863</strain>
    </source>
</reference>
<organism evidence="3 4">
    <name type="scientific">Burkholderia lata (strain ATCC 17760 / DSM 23089 / LMG 22485 / NCIMB 9086 / R18194 / 383)</name>
    <dbReference type="NCBI Taxonomy" id="482957"/>
    <lineage>
        <taxon>Bacteria</taxon>
        <taxon>Pseudomonadati</taxon>
        <taxon>Pseudomonadota</taxon>
        <taxon>Betaproteobacteria</taxon>
        <taxon>Burkholderiales</taxon>
        <taxon>Burkholderiaceae</taxon>
        <taxon>Burkholderia</taxon>
        <taxon>Burkholderia cepacia complex</taxon>
    </lineage>
</organism>
<proteinExistence type="predicted"/>
<dbReference type="InterPro" id="IPR001633">
    <property type="entry name" value="EAL_dom"/>
</dbReference>
<protein>
    <submittedName>
        <fullName evidence="3">Integrase catalytic region</fullName>
    </submittedName>
</protein>
<dbReference type="AlphaFoldDB" id="A0A6P2IZZ5"/>
<dbReference type="PANTHER" id="PTHR35528:SF3">
    <property type="entry name" value="BLL1675 PROTEIN"/>
    <property type="match status" value="1"/>
</dbReference>
<dbReference type="PROSITE" id="PS50883">
    <property type="entry name" value="EAL"/>
    <property type="match status" value="1"/>
</dbReference>
<evidence type="ECO:0000259" key="2">
    <source>
        <dbReference type="PROSITE" id="PS50883"/>
    </source>
</evidence>
<dbReference type="InterPro" id="IPR032874">
    <property type="entry name" value="DDE_dom"/>
</dbReference>
<dbReference type="EMBL" id="CABVPY010000007">
    <property type="protein sequence ID" value="VWB35430.1"/>
    <property type="molecule type" value="Genomic_DNA"/>
</dbReference>
<dbReference type="Pfam" id="PF13610">
    <property type="entry name" value="DDE_Tnp_IS240"/>
    <property type="match status" value="1"/>
</dbReference>
<name>A0A6P2IZZ5_BURL3</name>
<feature type="domain" description="EAL" evidence="2">
    <location>
        <begin position="1"/>
        <end position="95"/>
    </location>
</feature>
<sequence length="95" mass="10909">MTIDKSGANLAALQRINAEREQPIRIRQQKHLNNIVEQDHRAIKRRTRAIMSFKALRSARIILSGIEVMHMSKKEQTKAGSKNQASDTQFHFISI</sequence>
<accession>A0A6P2IZZ5</accession>
<dbReference type="InterPro" id="IPR052183">
    <property type="entry name" value="IS_Transposase"/>
</dbReference>
<feature type="region of interest" description="Disordered" evidence="1">
    <location>
        <begin position="74"/>
        <end position="95"/>
    </location>
</feature>
<evidence type="ECO:0000313" key="3">
    <source>
        <dbReference type="EMBL" id="VWB35430.1"/>
    </source>
</evidence>